<dbReference type="Proteomes" id="UP001501705">
    <property type="component" value="Unassembled WGS sequence"/>
</dbReference>
<protein>
    <submittedName>
        <fullName evidence="2">DUF4038 domain-containing protein</fullName>
    </submittedName>
</protein>
<organism evidence="2 3">
    <name type="scientific">Kribbella hippodromi</name>
    <dbReference type="NCBI Taxonomy" id="434347"/>
    <lineage>
        <taxon>Bacteria</taxon>
        <taxon>Bacillati</taxon>
        <taxon>Actinomycetota</taxon>
        <taxon>Actinomycetes</taxon>
        <taxon>Propionibacteriales</taxon>
        <taxon>Kribbellaceae</taxon>
        <taxon>Kribbella</taxon>
    </lineage>
</organism>
<dbReference type="InterPro" id="IPR017853">
    <property type="entry name" value="GH"/>
</dbReference>
<keyword evidence="3" id="KW-1185">Reference proteome</keyword>
<dbReference type="Gene3D" id="3.20.20.80">
    <property type="entry name" value="Glycosidases"/>
    <property type="match status" value="1"/>
</dbReference>
<reference evidence="2 3" key="1">
    <citation type="journal article" date="2019" name="Int. J. Syst. Evol. Microbiol.">
        <title>The Global Catalogue of Microorganisms (GCM) 10K type strain sequencing project: providing services to taxonomists for standard genome sequencing and annotation.</title>
        <authorList>
            <consortium name="The Broad Institute Genomics Platform"/>
            <consortium name="The Broad Institute Genome Sequencing Center for Infectious Disease"/>
            <person name="Wu L."/>
            <person name="Ma J."/>
        </authorList>
    </citation>
    <scope>NUCLEOTIDE SEQUENCE [LARGE SCALE GENOMIC DNA]</scope>
    <source>
        <strain evidence="2 3">JCM 15572</strain>
    </source>
</reference>
<dbReference type="InterPro" id="IPR013783">
    <property type="entry name" value="Ig-like_fold"/>
</dbReference>
<sequence>MTAIQIGRGAVAEISLGAVADRKTAVDVWFAEPGGRRLRVPAFASGGQWKVRYSSFRTGTHRYEVQDSDEFDSAGATGTVEVVVQAEARGLVARGPIRVTADQRHFEHADGTPFCWLADTWWYGFAERLEFDEFRRFAAARAEQGFSVIQIVAGLYPESEPFAPAARSRSGWVWDRDSDAPNTEWFDEADQRIAELIALDLVPCIVGAWGHYYSLMDVSQLNRHWRELIARWGAYPVVWCLAGEASLPATMDLEDPALQPAITAASTAEAMTRVYGSEQAAISYQLKAVNDIARTVREVDAFGRPVTIHSVPRARPWEYLEDESVVDFWLLQTGHQGHETFRTALDQVHAALDHQPVKPVINGEPSYEGIAGSSWQDLQRFMFWSHLLSGTAGHSYGAHGVWAFNDLSVPGLDSGLAPDWREAATLPGARQLGIGRNLLLSLPWGEFEPHPEWVTPSASSGDRSLPYAAGQCDGPRVFYFPPNAYLRNVLSYTVVKLHDLGDHPWHAQLIDPSTGSTQHEFVIDPDGDGSARLRSAPDGLSTLPGWADWLLVLRPAEPRDDEDR</sequence>
<dbReference type="Pfam" id="PF13204">
    <property type="entry name" value="Apiosidase"/>
    <property type="match status" value="1"/>
</dbReference>
<dbReference type="Gene3D" id="2.60.40.10">
    <property type="entry name" value="Immunoglobulins"/>
    <property type="match status" value="1"/>
</dbReference>
<dbReference type="PANTHER" id="PTHR37836">
    <property type="entry name" value="LMO1036 PROTEIN"/>
    <property type="match status" value="1"/>
</dbReference>
<dbReference type="EMBL" id="BAAAPH010000005">
    <property type="protein sequence ID" value="GAA1562112.1"/>
    <property type="molecule type" value="Genomic_DNA"/>
</dbReference>
<dbReference type="RefSeq" id="WP_344232981.1">
    <property type="nucleotide sequence ID" value="NZ_BAAAPH010000005.1"/>
</dbReference>
<feature type="domain" description="Apiosidase-like catalytic" evidence="1">
    <location>
        <begin position="102"/>
        <end position="444"/>
    </location>
</feature>
<accession>A0ABN2CTL7</accession>
<comment type="caution">
    <text evidence="2">The sequence shown here is derived from an EMBL/GenBank/DDBJ whole genome shotgun (WGS) entry which is preliminary data.</text>
</comment>
<evidence type="ECO:0000313" key="3">
    <source>
        <dbReference type="Proteomes" id="UP001501705"/>
    </source>
</evidence>
<evidence type="ECO:0000313" key="2">
    <source>
        <dbReference type="EMBL" id="GAA1562112.1"/>
    </source>
</evidence>
<dbReference type="SUPFAM" id="SSF51445">
    <property type="entry name" value="(Trans)glycosidases"/>
    <property type="match status" value="1"/>
</dbReference>
<gene>
    <name evidence="2" type="ORF">GCM10009804_18550</name>
</gene>
<proteinExistence type="predicted"/>
<dbReference type="InterPro" id="IPR025277">
    <property type="entry name" value="Apiosidase-like_cat_dom"/>
</dbReference>
<evidence type="ECO:0000259" key="1">
    <source>
        <dbReference type="Pfam" id="PF13204"/>
    </source>
</evidence>
<name>A0ABN2CTL7_9ACTN</name>
<dbReference type="PANTHER" id="PTHR37836:SF2">
    <property type="entry name" value="DUF4038 DOMAIN-CONTAINING PROTEIN"/>
    <property type="match status" value="1"/>
</dbReference>